<feature type="transmembrane region" description="Helical" evidence="1">
    <location>
        <begin position="174"/>
        <end position="195"/>
    </location>
</feature>
<dbReference type="PANTHER" id="PTHR42109">
    <property type="entry name" value="UNPLACED GENOMIC SCAFFOLD UM_SCAF_CONTIG_1.265, WHOLE GENOME SHOTGUN SEQUENCE"/>
    <property type="match status" value="1"/>
</dbReference>
<keyword evidence="1" id="KW-1133">Transmembrane helix</keyword>
<reference evidence="3" key="2">
    <citation type="submission" date="2023-01" db="EMBL/GenBank/DDBJ databases">
        <authorList>
            <person name="Petersen C."/>
        </authorList>
    </citation>
    <scope>NUCLEOTIDE SEQUENCE</scope>
    <source>
        <strain evidence="3">IBT 15450</strain>
    </source>
</reference>
<dbReference type="PANTHER" id="PTHR42109:SF2">
    <property type="entry name" value="INTEGRAL MEMBRANE PROTEIN"/>
    <property type="match status" value="1"/>
</dbReference>
<comment type="caution">
    <text evidence="3">The sequence shown here is derived from an EMBL/GenBank/DDBJ whole genome shotgun (WGS) entry which is preliminary data.</text>
</comment>
<evidence type="ECO:0000313" key="3">
    <source>
        <dbReference type="EMBL" id="KAJ6043395.1"/>
    </source>
</evidence>
<keyword evidence="4" id="KW-1185">Reference proteome</keyword>
<evidence type="ECO:0000259" key="2">
    <source>
        <dbReference type="Pfam" id="PF24800"/>
    </source>
</evidence>
<keyword evidence="1" id="KW-0812">Transmembrane</keyword>
<feature type="transmembrane region" description="Helical" evidence="1">
    <location>
        <begin position="108"/>
        <end position="126"/>
    </location>
</feature>
<feature type="transmembrane region" description="Helical" evidence="1">
    <location>
        <begin position="210"/>
        <end position="233"/>
    </location>
</feature>
<feature type="domain" description="DUF7702" evidence="2">
    <location>
        <begin position="4"/>
        <end position="235"/>
    </location>
</feature>
<dbReference type="Pfam" id="PF24800">
    <property type="entry name" value="DUF7702"/>
    <property type="match status" value="1"/>
</dbReference>
<dbReference type="EMBL" id="JAQJZL010000004">
    <property type="protein sequence ID" value="KAJ6043395.1"/>
    <property type="molecule type" value="Genomic_DNA"/>
</dbReference>
<reference evidence="3" key="1">
    <citation type="journal article" date="2023" name="IMA Fungus">
        <title>Comparative genomic study of the Penicillium genus elucidates a diverse pangenome and 15 lateral gene transfer events.</title>
        <authorList>
            <person name="Petersen C."/>
            <person name="Sorensen T."/>
            <person name="Nielsen M.R."/>
            <person name="Sondergaard T.E."/>
            <person name="Sorensen J.L."/>
            <person name="Fitzpatrick D.A."/>
            <person name="Frisvad J.C."/>
            <person name="Nielsen K.L."/>
        </authorList>
    </citation>
    <scope>NUCLEOTIDE SEQUENCE</scope>
    <source>
        <strain evidence="3">IBT 15450</strain>
    </source>
</reference>
<feature type="transmembrane region" description="Helical" evidence="1">
    <location>
        <begin position="40"/>
        <end position="63"/>
    </location>
</feature>
<feature type="transmembrane region" description="Helical" evidence="1">
    <location>
        <begin position="6"/>
        <end position="28"/>
    </location>
</feature>
<feature type="transmembrane region" description="Helical" evidence="1">
    <location>
        <begin position="138"/>
        <end position="162"/>
    </location>
</feature>
<keyword evidence="1" id="KW-0472">Membrane</keyword>
<protein>
    <recommendedName>
        <fullName evidence="2">DUF7702 domain-containing protein</fullName>
    </recommendedName>
</protein>
<dbReference type="Proteomes" id="UP001219568">
    <property type="component" value="Unassembled WGS sequence"/>
</dbReference>
<dbReference type="AlphaFoldDB" id="A0AAD6ICJ4"/>
<gene>
    <name evidence="3" type="ORF">N7460_004750</name>
</gene>
<proteinExistence type="predicted"/>
<dbReference type="InterPro" id="IPR056119">
    <property type="entry name" value="DUF7702"/>
</dbReference>
<name>A0AAD6ICJ4_PENCN</name>
<feature type="transmembrane region" description="Helical" evidence="1">
    <location>
        <begin position="69"/>
        <end position="92"/>
    </location>
</feature>
<accession>A0AAD6ICJ4</accession>
<evidence type="ECO:0000256" key="1">
    <source>
        <dbReference type="SAM" id="Phobius"/>
    </source>
</evidence>
<evidence type="ECO:0000313" key="4">
    <source>
        <dbReference type="Proteomes" id="UP001219568"/>
    </source>
</evidence>
<organism evidence="3 4">
    <name type="scientific">Penicillium canescens</name>
    <dbReference type="NCBI Taxonomy" id="5083"/>
    <lineage>
        <taxon>Eukaryota</taxon>
        <taxon>Fungi</taxon>
        <taxon>Dikarya</taxon>
        <taxon>Ascomycota</taxon>
        <taxon>Pezizomycotina</taxon>
        <taxon>Eurotiomycetes</taxon>
        <taxon>Eurotiomycetidae</taxon>
        <taxon>Eurotiales</taxon>
        <taxon>Aspergillaceae</taxon>
        <taxon>Penicillium</taxon>
    </lineage>
</organism>
<sequence length="259" mass="28374">MGTVTYWNGIAILQLIIFPIILIAAIFIWKRTGWRVGSKIWRYAVTLSLIRIAGSISSLLSISNNSHDILVAVAVCQLIGLAPLLLTFIGLLRQIDVCETMPPRPMKLLTLVTFIGLILGIAGVSSSDKQGGYQPGTLAKAAMGIFLAVFVIFMLLTVWLHYELSFSLRRFQKKLFIAIALSSPFLLVRLVYSALSDYTTYKAFSLDGNATAYLCMAVLEEIIAMVITIALGISAVLEKDFVKATPVAQEDPERQPMGA</sequence>